<reference evidence="3 4" key="1">
    <citation type="journal article" date="2016" name="Nat. Commun.">
        <title>Thousands of microbial genomes shed light on interconnected biogeochemical processes in an aquifer system.</title>
        <authorList>
            <person name="Anantharaman K."/>
            <person name="Brown C.T."/>
            <person name="Hug L.A."/>
            <person name="Sharon I."/>
            <person name="Castelle C.J."/>
            <person name="Probst A.J."/>
            <person name="Thomas B.C."/>
            <person name="Singh A."/>
            <person name="Wilkins M.J."/>
            <person name="Karaoz U."/>
            <person name="Brodie E.L."/>
            <person name="Williams K.H."/>
            <person name="Hubbard S.S."/>
            <person name="Banfield J.F."/>
        </authorList>
    </citation>
    <scope>NUCLEOTIDE SEQUENCE [LARGE SCALE GENOMIC DNA]</scope>
</reference>
<feature type="chain" id="PRO_5009514471" evidence="2">
    <location>
        <begin position="20"/>
        <end position="96"/>
    </location>
</feature>
<sequence length="96" mass="11056">MKKHLIYIILILMAGVCLAAPAPGWGPLSSKIKVKHTKAEKQRIREDRKAKMAARKRDKIAREAQITEHEEVYAAKRKERQLKSARKPVKPMKTTR</sequence>
<gene>
    <name evidence="3" type="ORF">A3K49_01465</name>
</gene>
<feature type="region of interest" description="Disordered" evidence="1">
    <location>
        <begin position="36"/>
        <end position="59"/>
    </location>
</feature>
<keyword evidence="2" id="KW-0732">Signal</keyword>
<feature type="compositionally biased region" description="Basic and acidic residues" evidence="1">
    <location>
        <begin position="37"/>
        <end position="50"/>
    </location>
</feature>
<name>A0A1F4T599_UNCSA</name>
<proteinExistence type="predicted"/>
<dbReference type="EMBL" id="MEUG01000001">
    <property type="protein sequence ID" value="OGC27669.1"/>
    <property type="molecule type" value="Genomic_DNA"/>
</dbReference>
<evidence type="ECO:0000256" key="2">
    <source>
        <dbReference type="SAM" id="SignalP"/>
    </source>
</evidence>
<dbReference type="AlphaFoldDB" id="A0A1F4T599"/>
<evidence type="ECO:0000256" key="1">
    <source>
        <dbReference type="SAM" id="MobiDB-lite"/>
    </source>
</evidence>
<comment type="caution">
    <text evidence="3">The sequence shown here is derived from an EMBL/GenBank/DDBJ whole genome shotgun (WGS) entry which is preliminary data.</text>
</comment>
<evidence type="ECO:0000313" key="3">
    <source>
        <dbReference type="EMBL" id="OGC27669.1"/>
    </source>
</evidence>
<protein>
    <submittedName>
        <fullName evidence="3">Uncharacterized protein</fullName>
    </submittedName>
</protein>
<organism evidence="3 4">
    <name type="scientific">candidate division WOR-1 bacterium RIFOXYC12_FULL_54_18</name>
    <dbReference type="NCBI Taxonomy" id="1802584"/>
    <lineage>
        <taxon>Bacteria</taxon>
        <taxon>Bacillati</taxon>
        <taxon>Saganbacteria</taxon>
    </lineage>
</organism>
<accession>A0A1F4T599</accession>
<feature type="signal peptide" evidence="2">
    <location>
        <begin position="1"/>
        <end position="19"/>
    </location>
</feature>
<evidence type="ECO:0000313" key="4">
    <source>
        <dbReference type="Proteomes" id="UP000178602"/>
    </source>
</evidence>
<feature type="region of interest" description="Disordered" evidence="1">
    <location>
        <begin position="77"/>
        <end position="96"/>
    </location>
</feature>
<dbReference type="Proteomes" id="UP000178602">
    <property type="component" value="Unassembled WGS sequence"/>
</dbReference>